<feature type="compositionally biased region" description="Polar residues" evidence="1">
    <location>
        <begin position="19"/>
        <end position="30"/>
    </location>
</feature>
<protein>
    <submittedName>
        <fullName evidence="3">Type 11 methyltransferase</fullName>
    </submittedName>
</protein>
<sequence>MGNQASKVLAANKKKKSDIASQKSSHSQGNYDWLDQDPNASKENPSLNAAVSAAVAIQHKKQQQQQQQQSSSAPAIVSNTRRKSISEFFARRKQSLVSLHPTIVEEDMKEYDRLQRQHYLLKSTRKGNTWAPIESPKVIVEAGTANGIWALEMATQYKDSQVLGLDLKPPAFQHGNPANLRYNRTNVNEPWPMADATVDFIFQRNMHLHIQKDQWSKVLHEMFRVLKPGGYMELIEADMWHHNPGPVQIAFQTFYKDQCQLLDLDLEIADSLDATIAENGFELVEKRALDIPIGEWATEPELKQYGFINKEIQKVLLKNKKATYVPKWGISSADYDLAVSEVLDEFEQFKSFSRFNVWIARKPLDGASEPVTATTTAA</sequence>
<evidence type="ECO:0000256" key="1">
    <source>
        <dbReference type="SAM" id="MobiDB-lite"/>
    </source>
</evidence>
<dbReference type="STRING" id="91626.A0A0C9LU29"/>
<dbReference type="GO" id="GO:0008168">
    <property type="term" value="F:methyltransferase activity"/>
    <property type="evidence" value="ECO:0007669"/>
    <property type="project" value="UniProtKB-KW"/>
</dbReference>
<feature type="compositionally biased region" description="Polar residues" evidence="1">
    <location>
        <begin position="38"/>
        <end position="49"/>
    </location>
</feature>
<keyword evidence="4" id="KW-1185">Reference proteome</keyword>
<dbReference type="GO" id="GO:0032259">
    <property type="term" value="P:methylation"/>
    <property type="evidence" value="ECO:0007669"/>
    <property type="project" value="UniProtKB-KW"/>
</dbReference>
<evidence type="ECO:0000313" key="3">
    <source>
        <dbReference type="EMBL" id="GAN04305.1"/>
    </source>
</evidence>
<keyword evidence="3" id="KW-0489">Methyltransferase</keyword>
<dbReference type="OrthoDB" id="2013972at2759"/>
<evidence type="ECO:0000259" key="2">
    <source>
        <dbReference type="Pfam" id="PF13649"/>
    </source>
</evidence>
<feature type="compositionally biased region" description="Low complexity" evidence="1">
    <location>
        <begin position="63"/>
        <end position="72"/>
    </location>
</feature>
<organism evidence="3">
    <name type="scientific">Mucor ambiguus</name>
    <dbReference type="NCBI Taxonomy" id="91626"/>
    <lineage>
        <taxon>Eukaryota</taxon>
        <taxon>Fungi</taxon>
        <taxon>Fungi incertae sedis</taxon>
        <taxon>Mucoromycota</taxon>
        <taxon>Mucoromycotina</taxon>
        <taxon>Mucoromycetes</taxon>
        <taxon>Mucorales</taxon>
        <taxon>Mucorineae</taxon>
        <taxon>Mucoraceae</taxon>
        <taxon>Mucor</taxon>
    </lineage>
</organism>
<dbReference type="CDD" id="cd02440">
    <property type="entry name" value="AdoMet_MTases"/>
    <property type="match status" value="1"/>
</dbReference>
<dbReference type="InterPro" id="IPR029063">
    <property type="entry name" value="SAM-dependent_MTases_sf"/>
</dbReference>
<accession>A0A0C9LU29</accession>
<dbReference type="Proteomes" id="UP000053815">
    <property type="component" value="Unassembled WGS sequence"/>
</dbReference>
<reference evidence="3" key="1">
    <citation type="submission" date="2014-09" db="EMBL/GenBank/DDBJ databases">
        <title>Draft genome sequence of an oleaginous Mucoromycotina fungus Mucor ambiguus NBRC6742.</title>
        <authorList>
            <person name="Takeda I."/>
            <person name="Yamane N."/>
            <person name="Morita T."/>
            <person name="Tamano K."/>
            <person name="Machida M."/>
            <person name="Baker S."/>
            <person name="Koike H."/>
        </authorList>
    </citation>
    <scope>NUCLEOTIDE SEQUENCE</scope>
    <source>
        <strain evidence="3">NBRC 6742</strain>
    </source>
</reference>
<feature type="region of interest" description="Disordered" evidence="1">
    <location>
        <begin position="1"/>
        <end position="77"/>
    </location>
</feature>
<dbReference type="AlphaFoldDB" id="A0A0C9LU29"/>
<dbReference type="PANTHER" id="PTHR43591">
    <property type="entry name" value="METHYLTRANSFERASE"/>
    <property type="match status" value="1"/>
</dbReference>
<evidence type="ECO:0000313" key="4">
    <source>
        <dbReference type="Proteomes" id="UP000053815"/>
    </source>
</evidence>
<dbReference type="Pfam" id="PF13649">
    <property type="entry name" value="Methyltransf_25"/>
    <property type="match status" value="1"/>
</dbReference>
<feature type="domain" description="Methyltransferase" evidence="2">
    <location>
        <begin position="139"/>
        <end position="230"/>
    </location>
</feature>
<keyword evidence="3" id="KW-0808">Transferase</keyword>
<name>A0A0C9LU29_9FUNG</name>
<gene>
    <name evidence="3" type="ORF">MAM1_0060c03765</name>
</gene>
<dbReference type="PANTHER" id="PTHR43591:SF24">
    <property type="entry name" value="2-METHOXY-6-POLYPRENYL-1,4-BENZOQUINOL METHYLASE, MITOCHONDRIAL"/>
    <property type="match status" value="1"/>
</dbReference>
<dbReference type="Gene3D" id="3.40.50.150">
    <property type="entry name" value="Vaccinia Virus protein VP39"/>
    <property type="match status" value="1"/>
</dbReference>
<dbReference type="InterPro" id="IPR041698">
    <property type="entry name" value="Methyltransf_25"/>
</dbReference>
<dbReference type="EMBL" id="DF836349">
    <property type="protein sequence ID" value="GAN04305.1"/>
    <property type="molecule type" value="Genomic_DNA"/>
</dbReference>
<proteinExistence type="predicted"/>
<dbReference type="SUPFAM" id="SSF53335">
    <property type="entry name" value="S-adenosyl-L-methionine-dependent methyltransferases"/>
    <property type="match status" value="1"/>
</dbReference>